<dbReference type="AlphaFoldDB" id="A0A1D2A4W8"/>
<protein>
    <submittedName>
        <fullName evidence="2">Uncharacterized protein</fullName>
    </submittedName>
</protein>
<reference evidence="2" key="1">
    <citation type="submission" date="2015-08" db="EMBL/GenBank/DDBJ databases">
        <authorList>
            <person name="Babu N.S."/>
            <person name="Beckwith C.J."/>
            <person name="Beseler K.G."/>
            <person name="Brison A."/>
            <person name="Carone J.V."/>
            <person name="Caskin T.P."/>
            <person name="Diamond M."/>
            <person name="Durham M.E."/>
            <person name="Foxe J.M."/>
            <person name="Go M."/>
            <person name="Henderson B.A."/>
            <person name="Jones I.B."/>
            <person name="McGettigan J.A."/>
            <person name="Micheletti S.J."/>
            <person name="Nasrallah M.E."/>
            <person name="Ortiz D."/>
            <person name="Piller C.R."/>
            <person name="Privatt S.R."/>
            <person name="Schneider S.L."/>
            <person name="Sharp S."/>
            <person name="Smith T.C."/>
            <person name="Stanton J.D."/>
            <person name="Ullery H.E."/>
            <person name="Wilson R.J."/>
            <person name="Serrano M.G."/>
            <person name="Buck G."/>
            <person name="Lee V."/>
            <person name="Wang Y."/>
            <person name="Carvalho R."/>
            <person name="Voegtly L."/>
            <person name="Shi R."/>
            <person name="Duckworth R."/>
            <person name="Johnson A."/>
            <person name="Loviza R."/>
            <person name="Walstead R."/>
            <person name="Shah Z."/>
            <person name="Kiflezghi M."/>
            <person name="Wade K."/>
            <person name="Ball S.L."/>
            <person name="Bradley K.W."/>
            <person name="Asai D.J."/>
            <person name="Bowman C.A."/>
            <person name="Russell D.A."/>
            <person name="Pope W.H."/>
            <person name="Jacobs-Sera D."/>
            <person name="Hendrix R.W."/>
            <person name="Hatfull G.F."/>
        </authorList>
    </citation>
    <scope>NUCLEOTIDE SEQUENCE</scope>
</reference>
<feature type="compositionally biased region" description="Basic residues" evidence="1">
    <location>
        <begin position="50"/>
        <end position="61"/>
    </location>
</feature>
<feature type="region of interest" description="Disordered" evidence="1">
    <location>
        <begin position="50"/>
        <end position="233"/>
    </location>
</feature>
<feature type="compositionally biased region" description="Basic residues" evidence="1">
    <location>
        <begin position="71"/>
        <end position="81"/>
    </location>
</feature>
<name>A0A1D2A4W8_AUXPR</name>
<feature type="non-terminal residue" evidence="2">
    <location>
        <position position="1"/>
    </location>
</feature>
<organism evidence="2">
    <name type="scientific">Auxenochlorella protothecoides</name>
    <name type="common">Green microalga</name>
    <name type="synonym">Chlorella protothecoides</name>
    <dbReference type="NCBI Taxonomy" id="3075"/>
    <lineage>
        <taxon>Eukaryota</taxon>
        <taxon>Viridiplantae</taxon>
        <taxon>Chlorophyta</taxon>
        <taxon>core chlorophytes</taxon>
        <taxon>Trebouxiophyceae</taxon>
        <taxon>Chlorellales</taxon>
        <taxon>Chlorellaceae</taxon>
        <taxon>Auxenochlorella</taxon>
    </lineage>
</organism>
<proteinExistence type="predicted"/>
<sequence length="309" mass="32575">GGWVGGRAQGPGVSACCRFGVQFSGRNPPYRARPVPLLPNHAELVGVHTHAMHPRSHHRPHLIITPPPPLPRRRASQRRHGPERQSPGSTHRPDRPPDRHAERGAGSGDPGGQREHAAPGAGGRPGEGRPGPAERAGQLHRGGGAQPAGQWAPRVPVAPGRPLALALAQREHGGGRRRVGGGELLGRRRGVQHARGAPPRHWARASVPSGLPAGPGLVRTGGQAPPGPQPTQAGLVLAQPGGSTQGPACMTGVRRLAMCERGLRAPHFPRCMTAERGTPVRRPCADNELPSLAVYHSTQTIDLTFSWKL</sequence>
<gene>
    <name evidence="2" type="ORF">g.33061</name>
</gene>
<feature type="compositionally biased region" description="Basic and acidic residues" evidence="1">
    <location>
        <begin position="91"/>
        <end position="103"/>
    </location>
</feature>
<feature type="compositionally biased region" description="Gly residues" evidence="1">
    <location>
        <begin position="120"/>
        <end position="129"/>
    </location>
</feature>
<evidence type="ECO:0000256" key="1">
    <source>
        <dbReference type="SAM" id="MobiDB-lite"/>
    </source>
</evidence>
<accession>A0A1D2A4W8</accession>
<dbReference type="EMBL" id="GDKF01004607">
    <property type="protein sequence ID" value="JAT74015.1"/>
    <property type="molecule type" value="Transcribed_RNA"/>
</dbReference>
<evidence type="ECO:0000313" key="2">
    <source>
        <dbReference type="EMBL" id="JAT74015.1"/>
    </source>
</evidence>